<gene>
    <name evidence="1" type="ORF">H2RhizoLitter8480_000005</name>
</gene>
<evidence type="ECO:0000313" key="1">
    <source>
        <dbReference type="EMBL" id="QDH90702.1"/>
    </source>
</evidence>
<reference evidence="1" key="1">
    <citation type="submission" date="2019-05" db="EMBL/GenBank/DDBJ databases">
        <title>Metatranscriptomic reconstruction reveals RNA viruses with the potential to shape carbon cycling in soil.</title>
        <authorList>
            <person name="Starr E.P."/>
            <person name="Nuccio E."/>
            <person name="Pett-Ridge J."/>
            <person name="Banfield J.F."/>
            <person name="Firestone M.K."/>
        </authorList>
    </citation>
    <scope>NUCLEOTIDE SEQUENCE</scope>
    <source>
        <strain evidence="1">H2_Rhizo_Litter_8_scaffold_480</strain>
    </source>
</reference>
<organism evidence="1">
    <name type="scientific">Leviviridae sp</name>
    <dbReference type="NCBI Taxonomy" id="2027243"/>
    <lineage>
        <taxon>Viruses</taxon>
        <taxon>Riboviria</taxon>
        <taxon>Orthornavirae</taxon>
        <taxon>Lenarviricota</taxon>
        <taxon>Leviviricetes</taxon>
        <taxon>Norzivirales</taxon>
        <taxon>Fiersviridae</taxon>
    </lineage>
</organism>
<accession>A0A514DAQ4</accession>
<dbReference type="EMBL" id="MN035727">
    <property type="protein sequence ID" value="QDH90702.1"/>
    <property type="molecule type" value="Genomic_RNA"/>
</dbReference>
<proteinExistence type="predicted"/>
<name>A0A514DAQ4_9VIRU</name>
<protein>
    <submittedName>
        <fullName evidence="1">Uncharacterized protein</fullName>
    </submittedName>
</protein>
<sequence length="108" mass="11811">MLPHYISTLSGVPEVEAIMASAPPLNGEPPRNRLFALLSALRDRNEALENTVLNERVLISAFANLSSDEFRDAFDRASALAFGSELDLLTAVLLFFIRRDGGHACLPL</sequence>